<dbReference type="SUPFAM" id="SSF54637">
    <property type="entry name" value="Thioesterase/thiol ester dehydrase-isomerase"/>
    <property type="match status" value="1"/>
</dbReference>
<organism evidence="1">
    <name type="scientific">freshwater metagenome</name>
    <dbReference type="NCBI Taxonomy" id="449393"/>
    <lineage>
        <taxon>unclassified sequences</taxon>
        <taxon>metagenomes</taxon>
        <taxon>ecological metagenomes</taxon>
    </lineage>
</organism>
<gene>
    <name evidence="1" type="ORF">UFOPK2399_01243</name>
</gene>
<proteinExistence type="predicted"/>
<dbReference type="InterPro" id="IPR029069">
    <property type="entry name" value="HotDog_dom_sf"/>
</dbReference>
<name>A0A6J6PIK9_9ZZZZ</name>
<dbReference type="PANTHER" id="PTHR43664:SF1">
    <property type="entry name" value="BETA-METHYLMALYL-COA DEHYDRATASE"/>
    <property type="match status" value="1"/>
</dbReference>
<dbReference type="CDD" id="cd03451">
    <property type="entry name" value="FkbR2"/>
    <property type="match status" value="1"/>
</dbReference>
<dbReference type="EMBL" id="CAEZXP010000003">
    <property type="protein sequence ID" value="CAB4699301.1"/>
    <property type="molecule type" value="Genomic_DNA"/>
</dbReference>
<accession>A0A6J6PIK9</accession>
<dbReference type="InterPro" id="IPR048274">
    <property type="entry name" value="MC_hydratase"/>
</dbReference>
<dbReference type="Pfam" id="PF19315">
    <property type="entry name" value="MC_hydratase"/>
    <property type="match status" value="1"/>
</dbReference>
<reference evidence="1" key="1">
    <citation type="submission" date="2020-05" db="EMBL/GenBank/DDBJ databases">
        <authorList>
            <person name="Chiriac C."/>
            <person name="Salcher M."/>
            <person name="Ghai R."/>
            <person name="Kavagutti S V."/>
        </authorList>
    </citation>
    <scope>NUCLEOTIDE SEQUENCE</scope>
</reference>
<dbReference type="GO" id="GO:0016829">
    <property type="term" value="F:lyase activity"/>
    <property type="evidence" value="ECO:0007669"/>
    <property type="project" value="InterPro"/>
</dbReference>
<dbReference type="PANTHER" id="PTHR43664">
    <property type="entry name" value="MONOAMINE OXIDASE-RELATED"/>
    <property type="match status" value="1"/>
</dbReference>
<protein>
    <submittedName>
        <fullName evidence="1">Unannotated protein</fullName>
    </submittedName>
</protein>
<dbReference type="InterPro" id="IPR052342">
    <property type="entry name" value="MCH/BMMD"/>
</dbReference>
<dbReference type="Gene3D" id="3.10.129.10">
    <property type="entry name" value="Hotdog Thioesterase"/>
    <property type="match status" value="1"/>
</dbReference>
<evidence type="ECO:0000313" key="1">
    <source>
        <dbReference type="EMBL" id="CAB4699301.1"/>
    </source>
</evidence>
<sequence>MNSEASPAPKEWRGRFYEDFTVGDIFRSRLGRTISETDNTWFTNLTMNTNQTHFNAVYAEKTRFGKMLVNSTFTLALIAGLTVPDTSENAVANLGWTDIRLPAPVFVGDTLWSESEILDLRESKSRPSVGIVSLRSRGINQRGEVVIEFLRTFMVLRRDAPEAISVFPHTETPWGVGPMEEK</sequence>
<dbReference type="AlphaFoldDB" id="A0A6J6PIK9"/>